<proteinExistence type="predicted"/>
<dbReference type="Pfam" id="PF14258">
    <property type="entry name" value="DUF4350"/>
    <property type="match status" value="1"/>
</dbReference>
<dbReference type="EMBL" id="CP012669">
    <property type="protein sequence ID" value="ALE15608.1"/>
    <property type="molecule type" value="Genomic_DNA"/>
</dbReference>
<dbReference type="STRING" id="361183.AMC99_00292"/>
<name>A0A0M4MRJ1_9SPHN</name>
<dbReference type="PATRIC" id="fig|361183.4.peg.295"/>
<evidence type="ECO:0000259" key="3">
    <source>
        <dbReference type="Pfam" id="PF14258"/>
    </source>
</evidence>
<dbReference type="RefSeq" id="WP_061921858.1">
    <property type="nucleotide sequence ID" value="NZ_CP012669.1"/>
</dbReference>
<evidence type="ECO:0000313" key="4">
    <source>
        <dbReference type="EMBL" id="ALE15608.1"/>
    </source>
</evidence>
<evidence type="ECO:0000313" key="5">
    <source>
        <dbReference type="Proteomes" id="UP000057938"/>
    </source>
</evidence>
<reference evidence="4 5" key="1">
    <citation type="submission" date="2015-09" db="EMBL/GenBank/DDBJ databases">
        <title>Complete genome sequence of a benzo[a]pyrene-degrading bacterium Altererythrobacter epoxidivorans CGMCC 1.7731T.</title>
        <authorList>
            <person name="Li Z."/>
            <person name="Cheng H."/>
            <person name="Huo Y."/>
            <person name="Xu X."/>
        </authorList>
    </citation>
    <scope>NUCLEOTIDE SEQUENCE [LARGE SCALE GENOMIC DNA]</scope>
    <source>
        <strain evidence="4 5">CGMCC 1.7731</strain>
    </source>
</reference>
<keyword evidence="5" id="KW-1185">Reference proteome</keyword>
<feature type="transmembrane region" description="Helical" evidence="2">
    <location>
        <begin position="12"/>
        <end position="32"/>
    </location>
</feature>
<keyword evidence="2" id="KW-0812">Transmembrane</keyword>
<gene>
    <name evidence="4" type="ORF">AMC99_00292</name>
</gene>
<feature type="transmembrane region" description="Helical" evidence="2">
    <location>
        <begin position="295"/>
        <end position="314"/>
    </location>
</feature>
<sequence length="423" mass="46118">MSRSGNSPFSLRTVLALVVFGAIAFLALLYFIGAGDTERQGNDGRSHAASNGLNGYSAFAKLLELKGFDVNLSRSPSGLDTYDLLILTPPTFTDAEEIGDILEKRENLGPTIVILPKWYATRFPENLPKKVADKLERKPEEGWVVLQGTAAPDWTADLPEPYAFDTTEHDEGGSKRLSWSGMGLSGKLPEPQSQVASQTSEHETLATDSGGGVLALSVLGEEDSDYYNNAHWTIFIVEPDLVNNYGMARPENAEFAMAIVEYVANGDAYSVTFDLTQSGFGGETNLLTLAFTPPFLAATLCLLLALIVVGWRAFMRFGPAIAQEPAIAFGKQRLIANGAGLILRARRYRLLAEPYVSLVARRLQARLGLTRADAGAIDLAMQRRLPDEEPFSRRAAALRRARRPSEILAAAAALKDIERKLKQ</sequence>
<feature type="domain" description="DUF4350" evidence="3">
    <location>
        <begin position="53"/>
        <end position="259"/>
    </location>
</feature>
<feature type="region of interest" description="Disordered" evidence="1">
    <location>
        <begin position="162"/>
        <end position="206"/>
    </location>
</feature>
<evidence type="ECO:0000256" key="1">
    <source>
        <dbReference type="SAM" id="MobiDB-lite"/>
    </source>
</evidence>
<dbReference type="OrthoDB" id="7198805at2"/>
<organism evidence="4 5">
    <name type="scientific">Altererythrobacter epoxidivorans</name>
    <dbReference type="NCBI Taxonomy" id="361183"/>
    <lineage>
        <taxon>Bacteria</taxon>
        <taxon>Pseudomonadati</taxon>
        <taxon>Pseudomonadota</taxon>
        <taxon>Alphaproteobacteria</taxon>
        <taxon>Sphingomonadales</taxon>
        <taxon>Erythrobacteraceae</taxon>
        <taxon>Altererythrobacter</taxon>
    </lineage>
</organism>
<dbReference type="Proteomes" id="UP000057938">
    <property type="component" value="Chromosome"/>
</dbReference>
<keyword evidence="2" id="KW-1133">Transmembrane helix</keyword>
<dbReference type="AlphaFoldDB" id="A0A0M4MRJ1"/>
<keyword evidence="2" id="KW-0472">Membrane</keyword>
<evidence type="ECO:0000256" key="2">
    <source>
        <dbReference type="SAM" id="Phobius"/>
    </source>
</evidence>
<dbReference type="InterPro" id="IPR025646">
    <property type="entry name" value="DUF4350"/>
</dbReference>
<accession>A0A0M4MRJ1</accession>
<dbReference type="KEGG" id="aep:AMC99_00292"/>
<protein>
    <recommendedName>
        <fullName evidence="3">DUF4350 domain-containing protein</fullName>
    </recommendedName>
</protein>